<keyword evidence="3" id="KW-0804">Transcription</keyword>
<dbReference type="GO" id="GO:0005669">
    <property type="term" value="C:transcription factor TFIID complex"/>
    <property type="evidence" value="ECO:0007669"/>
    <property type="project" value="TreeGrafter"/>
</dbReference>
<dbReference type="Pfam" id="PF02269">
    <property type="entry name" value="TFIID-18kDa"/>
    <property type="match status" value="1"/>
</dbReference>
<dbReference type="FunCoup" id="A0A1X7UVU0">
    <property type="interactions" value="532"/>
</dbReference>
<keyword evidence="9" id="KW-1185">Reference proteome</keyword>
<dbReference type="GO" id="GO:0046982">
    <property type="term" value="F:protein heterodimerization activity"/>
    <property type="evidence" value="ECO:0007669"/>
    <property type="project" value="InterPro"/>
</dbReference>
<reference evidence="9" key="1">
    <citation type="journal article" date="2010" name="Nature">
        <title>The Amphimedon queenslandica genome and the evolution of animal complexity.</title>
        <authorList>
            <person name="Srivastava M."/>
            <person name="Simakov O."/>
            <person name="Chapman J."/>
            <person name="Fahey B."/>
            <person name="Gauthier M.E."/>
            <person name="Mitros T."/>
            <person name="Richards G.S."/>
            <person name="Conaco C."/>
            <person name="Dacre M."/>
            <person name="Hellsten U."/>
            <person name="Larroux C."/>
            <person name="Putnam N.H."/>
            <person name="Stanke M."/>
            <person name="Adamska M."/>
            <person name="Darling A."/>
            <person name="Degnan S.M."/>
            <person name="Oakley T.H."/>
            <person name="Plachetzki D.C."/>
            <person name="Zhai Y."/>
            <person name="Adamski M."/>
            <person name="Calcino A."/>
            <person name="Cummins S.F."/>
            <person name="Goodstein D.M."/>
            <person name="Harris C."/>
            <person name="Jackson D.J."/>
            <person name="Leys S.P."/>
            <person name="Shu S."/>
            <person name="Woodcroft B.J."/>
            <person name="Vervoort M."/>
            <person name="Kosik K.S."/>
            <person name="Manning G."/>
            <person name="Degnan B.M."/>
            <person name="Rokhsar D.S."/>
        </authorList>
    </citation>
    <scope>NUCLEOTIDE SEQUENCE [LARGE SCALE GENOMIC DNA]</scope>
</reference>
<evidence type="ECO:0000313" key="8">
    <source>
        <dbReference type="EnsemblMetazoa" id="Aqu2.1.31791_001"/>
    </source>
</evidence>
<evidence type="ECO:0000256" key="7">
    <source>
        <dbReference type="SAM" id="MobiDB-lite"/>
    </source>
</evidence>
<dbReference type="SUPFAM" id="SSF47113">
    <property type="entry name" value="Histone-fold"/>
    <property type="match status" value="1"/>
</dbReference>
<sequence>MATYSLPSSLSSSSSSSDKDNPSTSGAVSESDPNRQPQAKKKKYFSRELRYMMHGFGDDPVPYSETVSMLDDMVVHFITEMTSNALEVGKKGKIHVEDILYLTRRDPKKYSRIKELLQMNEELKQAKKYFENTQEDI</sequence>
<gene>
    <name evidence="8" type="primary">100636453</name>
</gene>
<dbReference type="STRING" id="400682.A0A1X7UVU0"/>
<evidence type="ECO:0000256" key="2">
    <source>
        <dbReference type="ARBA" id="ARBA00023015"/>
    </source>
</evidence>
<dbReference type="InParanoid" id="A0A1X7UVU0"/>
<feature type="compositionally biased region" description="Low complexity" evidence="7">
    <location>
        <begin position="1"/>
        <end position="16"/>
    </location>
</feature>
<accession>A0A1X7UVU0</accession>
<dbReference type="OrthoDB" id="10266074at2759"/>
<keyword evidence="4" id="KW-0539">Nucleus</keyword>
<dbReference type="CDD" id="cd07978">
    <property type="entry name" value="HFD_TAF13"/>
    <property type="match status" value="1"/>
</dbReference>
<protein>
    <recommendedName>
        <fullName evidence="6">Transcription initiation factor TFIID subunit 13</fullName>
    </recommendedName>
</protein>
<dbReference type="InterPro" id="IPR009072">
    <property type="entry name" value="Histone-fold"/>
</dbReference>
<dbReference type="Proteomes" id="UP000007879">
    <property type="component" value="Unassembled WGS sequence"/>
</dbReference>
<feature type="region of interest" description="Disordered" evidence="7">
    <location>
        <begin position="1"/>
        <end position="43"/>
    </location>
</feature>
<dbReference type="eggNOG" id="KOG3901">
    <property type="taxonomic scope" value="Eukaryota"/>
</dbReference>
<evidence type="ECO:0000256" key="4">
    <source>
        <dbReference type="ARBA" id="ARBA00023242"/>
    </source>
</evidence>
<dbReference type="OMA" id="CERAMNV"/>
<dbReference type="KEGG" id="aqu:100636453"/>
<dbReference type="EnsemblMetazoa" id="Aqu2.1.31791_001">
    <property type="protein sequence ID" value="Aqu2.1.31791_001"/>
    <property type="gene ID" value="Aqu2.1.31791"/>
</dbReference>
<evidence type="ECO:0000256" key="6">
    <source>
        <dbReference type="ARBA" id="ARBA00040136"/>
    </source>
</evidence>
<dbReference type="EnsemblMetazoa" id="XM_003386611.2">
    <property type="protein sequence ID" value="XP_003386659.1"/>
    <property type="gene ID" value="LOC100636453"/>
</dbReference>
<dbReference type="GO" id="GO:0006366">
    <property type="term" value="P:transcription by RNA polymerase II"/>
    <property type="evidence" value="ECO:0007669"/>
    <property type="project" value="InterPro"/>
</dbReference>
<proteinExistence type="inferred from homology"/>
<dbReference type="PANTHER" id="PTHR11380">
    <property type="entry name" value="TRANSCRIPTION INITIATION FACTOR TFIID/SUPT3-RELATED"/>
    <property type="match status" value="1"/>
</dbReference>
<evidence type="ECO:0000313" key="9">
    <source>
        <dbReference type="Proteomes" id="UP000007879"/>
    </source>
</evidence>
<dbReference type="InterPro" id="IPR003195">
    <property type="entry name" value="TFIID_TAF13"/>
</dbReference>
<organism evidence="8">
    <name type="scientific">Amphimedon queenslandica</name>
    <name type="common">Sponge</name>
    <dbReference type="NCBI Taxonomy" id="400682"/>
    <lineage>
        <taxon>Eukaryota</taxon>
        <taxon>Metazoa</taxon>
        <taxon>Porifera</taxon>
        <taxon>Demospongiae</taxon>
        <taxon>Heteroscleromorpha</taxon>
        <taxon>Haplosclerida</taxon>
        <taxon>Niphatidae</taxon>
        <taxon>Amphimedon</taxon>
    </lineage>
</organism>
<dbReference type="AlphaFoldDB" id="A0A1X7UVU0"/>
<comment type="similarity">
    <text evidence="5">Belongs to the TAF13 family.</text>
</comment>
<name>A0A1X7UVU0_AMPQE</name>
<evidence type="ECO:0000256" key="3">
    <source>
        <dbReference type="ARBA" id="ARBA00023163"/>
    </source>
</evidence>
<comment type="subcellular location">
    <subcellularLocation>
        <location evidence="1">Nucleus</location>
    </subcellularLocation>
</comment>
<keyword evidence="2" id="KW-0805">Transcription regulation</keyword>
<dbReference type="Gene3D" id="1.10.20.10">
    <property type="entry name" value="Histone, subunit A"/>
    <property type="match status" value="1"/>
</dbReference>
<evidence type="ECO:0000256" key="5">
    <source>
        <dbReference type="ARBA" id="ARBA00038392"/>
    </source>
</evidence>
<dbReference type="PANTHER" id="PTHR11380:SF5">
    <property type="entry name" value="TRANSCRIPTION INITIATION FACTOR TFIID SUBUNIT 13"/>
    <property type="match status" value="1"/>
</dbReference>
<evidence type="ECO:0000256" key="1">
    <source>
        <dbReference type="ARBA" id="ARBA00004123"/>
    </source>
</evidence>
<reference evidence="8" key="2">
    <citation type="submission" date="2017-05" db="UniProtKB">
        <authorList>
            <consortium name="EnsemblMetazoa"/>
        </authorList>
    </citation>
    <scope>IDENTIFICATION</scope>
</reference>